<dbReference type="InterPro" id="IPR002181">
    <property type="entry name" value="Fibrinogen_a/b/g_C_dom"/>
</dbReference>
<dbReference type="SUPFAM" id="SSF56496">
    <property type="entry name" value="Fibrinogen C-terminal domain-like"/>
    <property type="match status" value="1"/>
</dbReference>
<comment type="caution">
    <text evidence="3">The sequence shown here is derived from an EMBL/GenBank/DDBJ whole genome shotgun (WGS) entry which is preliminary data.</text>
</comment>
<sequence length="325" mass="37025">MKLVVKTMTIPDLAKVLCQDEELNKLIVFSKGVMTTSLFTEANPSPPEIETTIILKLVSLTVQFVIMALGAWDLWTSDKGLCPLTVYFQCFLIIKAAALWYMQFVRMGQWSSAILCYKGRPLPQDGDQLHQPGQRKAPPGQKLDLRRTLIIRKQITKWGKSWCSCPPDKKPGYATASEDLVSKCVTFTAPKILIVCEGFTKILIVFDRLVIENELNGPRIFSLAKQRGNPDPLDPLDPPLGFDYFAYHKHRPFTTRDRDNDAHNTENCAATHHDAWWFGGCYNMKLNGDYQSSSQTGVCVYDSVNRHQCRIRYTEMKIRRKQKDG</sequence>
<keyword evidence="4" id="KW-1185">Reference proteome</keyword>
<keyword evidence="1" id="KW-0472">Membrane</keyword>
<evidence type="ECO:0000259" key="2">
    <source>
        <dbReference type="PROSITE" id="PS51406"/>
    </source>
</evidence>
<reference evidence="3" key="1">
    <citation type="submission" date="2021-10" db="EMBL/GenBank/DDBJ databases">
        <title>Tropical sea cucumber genome reveals ecological adaptation and Cuvierian tubules defense mechanism.</title>
        <authorList>
            <person name="Chen T."/>
        </authorList>
    </citation>
    <scope>NUCLEOTIDE SEQUENCE</scope>
    <source>
        <strain evidence="3">Nanhai2018</strain>
        <tissue evidence="3">Muscle</tissue>
    </source>
</reference>
<dbReference type="EMBL" id="JAIZAY010000011">
    <property type="protein sequence ID" value="KAJ8033053.1"/>
    <property type="molecule type" value="Genomic_DNA"/>
</dbReference>
<evidence type="ECO:0000256" key="1">
    <source>
        <dbReference type="SAM" id="Phobius"/>
    </source>
</evidence>
<proteinExistence type="predicted"/>
<name>A0A9Q1BUS7_HOLLE</name>
<feature type="domain" description="Fibrinogen C-terminal" evidence="2">
    <location>
        <begin position="243"/>
        <end position="322"/>
    </location>
</feature>
<dbReference type="GO" id="GO:0005615">
    <property type="term" value="C:extracellular space"/>
    <property type="evidence" value="ECO:0007669"/>
    <property type="project" value="TreeGrafter"/>
</dbReference>
<evidence type="ECO:0000313" key="4">
    <source>
        <dbReference type="Proteomes" id="UP001152320"/>
    </source>
</evidence>
<feature type="transmembrane region" description="Helical" evidence="1">
    <location>
        <begin position="84"/>
        <end position="102"/>
    </location>
</feature>
<gene>
    <name evidence="3" type="ORF">HOLleu_23181</name>
</gene>
<dbReference type="InterPro" id="IPR050373">
    <property type="entry name" value="Fibrinogen_C-term_domain"/>
</dbReference>
<dbReference type="InterPro" id="IPR014716">
    <property type="entry name" value="Fibrinogen_a/b/g_C_1"/>
</dbReference>
<dbReference type="Pfam" id="PF00147">
    <property type="entry name" value="Fibrinogen_C"/>
    <property type="match status" value="1"/>
</dbReference>
<accession>A0A9Q1BUS7</accession>
<dbReference type="Gene3D" id="3.90.215.10">
    <property type="entry name" value="Gamma Fibrinogen, chain A, domain 1"/>
    <property type="match status" value="1"/>
</dbReference>
<keyword evidence="1" id="KW-0812">Transmembrane</keyword>
<organism evidence="3 4">
    <name type="scientific">Holothuria leucospilota</name>
    <name type="common">Black long sea cucumber</name>
    <name type="synonym">Mertensiothuria leucospilota</name>
    <dbReference type="NCBI Taxonomy" id="206669"/>
    <lineage>
        <taxon>Eukaryota</taxon>
        <taxon>Metazoa</taxon>
        <taxon>Echinodermata</taxon>
        <taxon>Eleutherozoa</taxon>
        <taxon>Echinozoa</taxon>
        <taxon>Holothuroidea</taxon>
        <taxon>Aspidochirotacea</taxon>
        <taxon>Aspidochirotida</taxon>
        <taxon>Holothuriidae</taxon>
        <taxon>Holothuria</taxon>
    </lineage>
</organism>
<dbReference type="AlphaFoldDB" id="A0A9Q1BUS7"/>
<feature type="transmembrane region" description="Helical" evidence="1">
    <location>
        <begin position="53"/>
        <end position="72"/>
    </location>
</feature>
<dbReference type="Proteomes" id="UP001152320">
    <property type="component" value="Chromosome 11"/>
</dbReference>
<protein>
    <submittedName>
        <fullName evidence="3">Tenascin-R</fullName>
    </submittedName>
</protein>
<keyword evidence="1" id="KW-1133">Transmembrane helix</keyword>
<dbReference type="PROSITE" id="PS51406">
    <property type="entry name" value="FIBRINOGEN_C_2"/>
    <property type="match status" value="1"/>
</dbReference>
<dbReference type="SMART" id="SM00186">
    <property type="entry name" value="FBG"/>
    <property type="match status" value="1"/>
</dbReference>
<evidence type="ECO:0000313" key="3">
    <source>
        <dbReference type="EMBL" id="KAJ8033053.1"/>
    </source>
</evidence>
<dbReference type="InterPro" id="IPR036056">
    <property type="entry name" value="Fibrinogen-like_C"/>
</dbReference>
<dbReference type="PANTHER" id="PTHR19143">
    <property type="entry name" value="FIBRINOGEN/TENASCIN/ANGIOPOEITIN"/>
    <property type="match status" value="1"/>
</dbReference>